<dbReference type="Proteomes" id="UP000012960">
    <property type="component" value="Unplaced"/>
</dbReference>
<dbReference type="InParanoid" id="A0A804IL65"/>
<protein>
    <submittedName>
        <fullName evidence="2">(wild Malaysian banana) hypothetical protein</fullName>
    </submittedName>
</protein>
<feature type="region of interest" description="Disordered" evidence="1">
    <location>
        <begin position="99"/>
        <end position="195"/>
    </location>
</feature>
<dbReference type="AlphaFoldDB" id="A0A804IL65"/>
<reference evidence="2" key="1">
    <citation type="submission" date="2021-03" db="EMBL/GenBank/DDBJ databases">
        <authorList>
            <consortium name="Genoscope - CEA"/>
            <person name="William W."/>
        </authorList>
    </citation>
    <scope>NUCLEOTIDE SEQUENCE</scope>
    <source>
        <strain evidence="2">Doubled-haploid Pahang</strain>
    </source>
</reference>
<accession>A0A804IL65</accession>
<dbReference type="EnsemblPlants" id="Ma04_t04980.1">
    <property type="protein sequence ID" value="Ma04_p04980.1"/>
    <property type="gene ID" value="Ma04_g04980"/>
</dbReference>
<evidence type="ECO:0000313" key="2">
    <source>
        <dbReference type="EMBL" id="CAG1841234.1"/>
    </source>
</evidence>
<reference evidence="3" key="2">
    <citation type="submission" date="2021-05" db="UniProtKB">
        <authorList>
            <consortium name="EnsemblPlants"/>
        </authorList>
    </citation>
    <scope>IDENTIFICATION</scope>
    <source>
        <strain evidence="3">subsp. malaccensis</strain>
    </source>
</reference>
<keyword evidence="4" id="KW-1185">Reference proteome</keyword>
<evidence type="ECO:0000313" key="3">
    <source>
        <dbReference type="EnsemblPlants" id="Ma04_p04980.1"/>
    </source>
</evidence>
<proteinExistence type="predicted"/>
<name>A0A804IL65_MUSAM</name>
<dbReference type="EMBL" id="HG996469">
    <property type="protein sequence ID" value="CAG1841234.1"/>
    <property type="molecule type" value="Genomic_DNA"/>
</dbReference>
<feature type="compositionally biased region" description="Acidic residues" evidence="1">
    <location>
        <begin position="151"/>
        <end position="161"/>
    </location>
</feature>
<evidence type="ECO:0000256" key="1">
    <source>
        <dbReference type="SAM" id="MobiDB-lite"/>
    </source>
</evidence>
<sequence>MEQALAEGSLRSHGPRWKPKANNQYIWVSFGVSDHLNESSVIPLLIVPPSIPSLNIDTPSTPPISSSSLSCLLLYKYSLLRISSSPFLRARQQLLLLPPQPEETMGGCASKPKTTDGQAPEVPPPVVVASAPADVTSTPAEATEAVVESNENAEESTEEPSSEAKPEEATAPIAAGGNHTAEEAKSTEEAATGTA</sequence>
<feature type="compositionally biased region" description="Low complexity" evidence="1">
    <location>
        <begin position="127"/>
        <end position="150"/>
    </location>
</feature>
<gene>
    <name evidence="2" type="ORF">GSMUA_110290.1</name>
</gene>
<evidence type="ECO:0000313" key="4">
    <source>
        <dbReference type="Proteomes" id="UP000012960"/>
    </source>
</evidence>
<dbReference type="Gramene" id="Ma04_t04980.1">
    <property type="protein sequence ID" value="Ma04_p04980.1"/>
    <property type="gene ID" value="Ma04_g04980"/>
</dbReference>
<organism evidence="3 4">
    <name type="scientific">Musa acuminata subsp. malaccensis</name>
    <name type="common">Wild banana</name>
    <name type="synonym">Musa malaccensis</name>
    <dbReference type="NCBI Taxonomy" id="214687"/>
    <lineage>
        <taxon>Eukaryota</taxon>
        <taxon>Viridiplantae</taxon>
        <taxon>Streptophyta</taxon>
        <taxon>Embryophyta</taxon>
        <taxon>Tracheophyta</taxon>
        <taxon>Spermatophyta</taxon>
        <taxon>Magnoliopsida</taxon>
        <taxon>Liliopsida</taxon>
        <taxon>Zingiberales</taxon>
        <taxon>Musaceae</taxon>
        <taxon>Musa</taxon>
    </lineage>
</organism>